<dbReference type="PIRSF" id="PIRSF003128">
    <property type="entry name" value="RecN"/>
    <property type="match status" value="1"/>
</dbReference>
<dbReference type="Pfam" id="PF02463">
    <property type="entry name" value="SMC_N"/>
    <property type="match status" value="1"/>
</dbReference>
<evidence type="ECO:0000256" key="10">
    <source>
        <dbReference type="SAM" id="Coils"/>
    </source>
</evidence>
<dbReference type="Gene3D" id="3.40.50.300">
    <property type="entry name" value="P-loop containing nucleotide triphosphate hydrolases"/>
    <property type="match status" value="2"/>
</dbReference>
<keyword evidence="7 9" id="KW-0234">DNA repair</keyword>
<keyword evidence="6" id="KW-0067">ATP-binding</keyword>
<keyword evidence="13" id="KW-1185">Reference proteome</keyword>
<dbReference type="PANTHER" id="PTHR11059:SF0">
    <property type="entry name" value="DNA REPAIR PROTEIN RECN"/>
    <property type="match status" value="1"/>
</dbReference>
<evidence type="ECO:0000256" key="5">
    <source>
        <dbReference type="ARBA" id="ARBA00022763"/>
    </source>
</evidence>
<evidence type="ECO:0000256" key="9">
    <source>
        <dbReference type="PIRNR" id="PIRNR003128"/>
    </source>
</evidence>
<evidence type="ECO:0000256" key="1">
    <source>
        <dbReference type="ARBA" id="ARBA00003618"/>
    </source>
</evidence>
<evidence type="ECO:0000256" key="4">
    <source>
        <dbReference type="ARBA" id="ARBA00022741"/>
    </source>
</evidence>
<evidence type="ECO:0000256" key="7">
    <source>
        <dbReference type="ARBA" id="ARBA00023204"/>
    </source>
</evidence>
<dbReference type="FunFam" id="3.40.50.300:FF:000319">
    <property type="entry name" value="DNA repair protein RecN"/>
    <property type="match status" value="1"/>
</dbReference>
<comment type="caution">
    <text evidence="12">The sequence shown here is derived from an EMBL/GenBank/DDBJ whole genome shotgun (WGS) entry which is preliminary data.</text>
</comment>
<keyword evidence="4" id="KW-0547">Nucleotide-binding</keyword>
<sequence length="558" mass="60764">MLSQLYIKNIAVISEAAIDFTGGLNVFTGETGAGKTILISAINAVLGERTSKEIIRTGEEKAVISALFTGLSPAAAAALGEAGYPPEEDGVLISREITADGKSACRIDGRPATAAILKTVAAHLINVHGQHDNQQLLSPAKHLGFIDGYGELEPMLEEYRDAYRAYSAARRELEQIDTDEAEKARRIDLLGYQIGEIDAAQLTPGEEDELRAQRKLLKNALAVTEALGGSLAVLDGDDETPGLSSQLGALVEQMEQAARYMDAARPVSERLTELSYEFEGFASDIRGLLEGFDCDPRQLDAIENRLDLLYSLKKKYGGTVEEILAFRDRAAEELRKIETSDERARQLQRELSGLLAEAEARAEKLSAARGDAAGRFTARVMEELAFLDMPSVTLTVRRREKPLSPDGIDELELYISTNVGEEPRSLAKVASGGELARIMLSVKNVMAGRDDIGTLIFDEVDTGVSGRAAQKIGHKLRQVAADRQVIVVTHLAQVAAYAQHHLLISKTARDDRTFTSIIPLEGEDRVRELARITGGETLSEIALEHAREMLREADGAFR</sequence>
<evidence type="ECO:0000256" key="3">
    <source>
        <dbReference type="ARBA" id="ARBA00021315"/>
    </source>
</evidence>
<dbReference type="PANTHER" id="PTHR11059">
    <property type="entry name" value="DNA REPAIR PROTEIN RECN"/>
    <property type="match status" value="1"/>
</dbReference>
<dbReference type="InterPro" id="IPR003395">
    <property type="entry name" value="RecF/RecN/SMC_N"/>
</dbReference>
<gene>
    <name evidence="12" type="primary">recN</name>
    <name evidence="12" type="ORF">D4A47_00835</name>
</gene>
<evidence type="ECO:0000256" key="8">
    <source>
        <dbReference type="ARBA" id="ARBA00033408"/>
    </source>
</evidence>
<dbReference type="InterPro" id="IPR027417">
    <property type="entry name" value="P-loop_NTPase"/>
</dbReference>
<dbReference type="FunFam" id="3.40.50.300:FF:000356">
    <property type="entry name" value="DNA repair protein RecN"/>
    <property type="match status" value="1"/>
</dbReference>
<organism evidence="12 13">
    <name type="scientific">Anaerotruncus massiliensis</name>
    <name type="common">ex Liu et al. 2021</name>
    <dbReference type="NCBI Taxonomy" id="2321404"/>
    <lineage>
        <taxon>Bacteria</taxon>
        <taxon>Bacillati</taxon>
        <taxon>Bacillota</taxon>
        <taxon>Clostridia</taxon>
        <taxon>Eubacteriales</taxon>
        <taxon>Oscillospiraceae</taxon>
        <taxon>Anaerotruncus</taxon>
    </lineage>
</organism>
<keyword evidence="10" id="KW-0175">Coiled coil</keyword>
<dbReference type="InterPro" id="IPR004604">
    <property type="entry name" value="DNA_recomb/repair_RecN"/>
</dbReference>
<feature type="domain" description="RecF/RecN/SMC N-terminal" evidence="11">
    <location>
        <begin position="2"/>
        <end position="506"/>
    </location>
</feature>
<dbReference type="CDD" id="cd03241">
    <property type="entry name" value="ABC_RecN"/>
    <property type="match status" value="2"/>
</dbReference>
<dbReference type="GO" id="GO:0009432">
    <property type="term" value="P:SOS response"/>
    <property type="evidence" value="ECO:0007669"/>
    <property type="project" value="TreeGrafter"/>
</dbReference>
<comment type="similarity">
    <text evidence="2 9">Belongs to the RecN family.</text>
</comment>
<evidence type="ECO:0000313" key="13">
    <source>
        <dbReference type="Proteomes" id="UP000276301"/>
    </source>
</evidence>
<keyword evidence="5 9" id="KW-0227">DNA damage</keyword>
<dbReference type="EMBL" id="RCHT01000001">
    <property type="protein sequence ID" value="RLL14560.1"/>
    <property type="molecule type" value="Genomic_DNA"/>
</dbReference>
<dbReference type="RefSeq" id="WP_121585654.1">
    <property type="nucleotide sequence ID" value="NZ_RCHT01000001.1"/>
</dbReference>
<dbReference type="AlphaFoldDB" id="A0A498CSK1"/>
<name>A0A498CSK1_9FIRM</name>
<protein>
    <recommendedName>
        <fullName evidence="3 9">DNA repair protein RecN</fullName>
    </recommendedName>
    <alternativeName>
        <fullName evidence="8 9">Recombination protein N</fullName>
    </alternativeName>
</protein>
<dbReference type="SUPFAM" id="SSF52540">
    <property type="entry name" value="P-loop containing nucleoside triphosphate hydrolases"/>
    <property type="match status" value="2"/>
</dbReference>
<feature type="coiled-coil region" evidence="10">
    <location>
        <begin position="330"/>
        <end position="368"/>
    </location>
</feature>
<proteinExistence type="inferred from homology"/>
<dbReference type="GO" id="GO:0006310">
    <property type="term" value="P:DNA recombination"/>
    <property type="evidence" value="ECO:0007669"/>
    <property type="project" value="InterPro"/>
</dbReference>
<evidence type="ECO:0000313" key="12">
    <source>
        <dbReference type="EMBL" id="RLL14560.1"/>
    </source>
</evidence>
<comment type="function">
    <text evidence="1 9">May be involved in recombinational repair of damaged DNA.</text>
</comment>
<dbReference type="GO" id="GO:0043590">
    <property type="term" value="C:bacterial nucleoid"/>
    <property type="evidence" value="ECO:0007669"/>
    <property type="project" value="TreeGrafter"/>
</dbReference>
<evidence type="ECO:0000256" key="6">
    <source>
        <dbReference type="ARBA" id="ARBA00022840"/>
    </source>
</evidence>
<dbReference type="GO" id="GO:0006281">
    <property type="term" value="P:DNA repair"/>
    <property type="evidence" value="ECO:0007669"/>
    <property type="project" value="UniProtKB-KW"/>
</dbReference>
<dbReference type="NCBIfam" id="TIGR00634">
    <property type="entry name" value="recN"/>
    <property type="match status" value="1"/>
</dbReference>
<dbReference type="Proteomes" id="UP000276301">
    <property type="component" value="Unassembled WGS sequence"/>
</dbReference>
<evidence type="ECO:0000256" key="2">
    <source>
        <dbReference type="ARBA" id="ARBA00009441"/>
    </source>
</evidence>
<evidence type="ECO:0000259" key="11">
    <source>
        <dbReference type="Pfam" id="PF02463"/>
    </source>
</evidence>
<dbReference type="GO" id="GO:0005524">
    <property type="term" value="F:ATP binding"/>
    <property type="evidence" value="ECO:0007669"/>
    <property type="project" value="UniProtKB-KW"/>
</dbReference>
<reference evidence="12 13" key="1">
    <citation type="submission" date="2018-10" db="EMBL/GenBank/DDBJ databases">
        <title>Anaerotruncus faecis sp. nov., isolated from human feces.</title>
        <authorList>
            <person name="Wang Y.-J."/>
        </authorList>
    </citation>
    <scope>NUCLEOTIDE SEQUENCE [LARGE SCALE GENOMIC DNA]</scope>
    <source>
        <strain evidence="12 13">22A2-44</strain>
    </source>
</reference>
<accession>A0A498CSK1</accession>